<keyword evidence="2" id="KW-0678">Repressor</keyword>
<dbReference type="Pfam" id="PF00628">
    <property type="entry name" value="PHD"/>
    <property type="match status" value="2"/>
</dbReference>
<keyword evidence="8" id="KW-0862">Zinc</keyword>
<evidence type="ECO:0000256" key="17">
    <source>
        <dbReference type="SAM" id="MobiDB-lite"/>
    </source>
</evidence>
<dbReference type="CDD" id="cd22703">
    <property type="entry name" value="FHA_PHF12"/>
    <property type="match status" value="1"/>
</dbReference>
<evidence type="ECO:0000256" key="9">
    <source>
        <dbReference type="ARBA" id="ARBA00022843"/>
    </source>
</evidence>
<evidence type="ECO:0000259" key="18">
    <source>
        <dbReference type="PROSITE" id="PS50006"/>
    </source>
</evidence>
<dbReference type="InterPro" id="IPR042163">
    <property type="entry name" value="PHF12"/>
</dbReference>
<comment type="caution">
    <text evidence="20">The sequence shown here is derived from an EMBL/GenBank/DDBJ whole genome shotgun (WGS) entry which is preliminary data.</text>
</comment>
<dbReference type="GO" id="GO:0070822">
    <property type="term" value="C:Sin3-type complex"/>
    <property type="evidence" value="ECO:0007669"/>
    <property type="project" value="TreeGrafter"/>
</dbReference>
<dbReference type="CDD" id="cd15534">
    <property type="entry name" value="PHD2_PHF12_Rco1"/>
    <property type="match status" value="1"/>
</dbReference>
<dbReference type="PROSITE" id="PS01359">
    <property type="entry name" value="ZF_PHD_1"/>
    <property type="match status" value="1"/>
</dbReference>
<evidence type="ECO:0000256" key="14">
    <source>
        <dbReference type="ARBA" id="ARBA00068755"/>
    </source>
</evidence>
<feature type="compositionally biased region" description="Pro residues" evidence="17">
    <location>
        <begin position="343"/>
        <end position="353"/>
    </location>
</feature>
<feature type="compositionally biased region" description="Polar residues" evidence="17">
    <location>
        <begin position="886"/>
        <end position="895"/>
    </location>
</feature>
<evidence type="ECO:0000256" key="6">
    <source>
        <dbReference type="ARBA" id="ARBA00022737"/>
    </source>
</evidence>
<dbReference type="InterPro" id="IPR001965">
    <property type="entry name" value="Znf_PHD"/>
</dbReference>
<evidence type="ECO:0000256" key="10">
    <source>
        <dbReference type="ARBA" id="ARBA00023015"/>
    </source>
</evidence>
<evidence type="ECO:0000256" key="12">
    <source>
        <dbReference type="ARBA" id="ARBA00023242"/>
    </source>
</evidence>
<keyword evidence="9" id="KW-0832">Ubl conjugation</keyword>
<evidence type="ECO:0000313" key="21">
    <source>
        <dbReference type="Proteomes" id="UP000271974"/>
    </source>
</evidence>
<dbReference type="GO" id="GO:0008270">
    <property type="term" value="F:zinc ion binding"/>
    <property type="evidence" value="ECO:0007669"/>
    <property type="project" value="UniProtKB-KW"/>
</dbReference>
<dbReference type="AlphaFoldDB" id="A0A433TGG1"/>
<keyword evidence="7 16" id="KW-0863">Zinc-finger</keyword>
<feature type="region of interest" description="Disordered" evidence="17">
    <location>
        <begin position="1015"/>
        <end position="1050"/>
    </location>
</feature>
<evidence type="ECO:0000256" key="4">
    <source>
        <dbReference type="ARBA" id="ARBA00022553"/>
    </source>
</evidence>
<keyword evidence="21" id="KW-1185">Reference proteome</keyword>
<dbReference type="FunFam" id="3.30.40.10:FF:000164">
    <property type="entry name" value="PHD finger protein 12"/>
    <property type="match status" value="1"/>
</dbReference>
<keyword evidence="5" id="KW-0479">Metal-binding</keyword>
<dbReference type="InterPro" id="IPR011011">
    <property type="entry name" value="Znf_FYVE_PHD"/>
</dbReference>
<dbReference type="STRING" id="188477.A0A433TGG1"/>
<evidence type="ECO:0000256" key="16">
    <source>
        <dbReference type="PROSITE-ProRule" id="PRU00146"/>
    </source>
</evidence>
<dbReference type="InterPro" id="IPR013083">
    <property type="entry name" value="Znf_RING/FYVE/PHD"/>
</dbReference>
<dbReference type="SMART" id="SM00249">
    <property type="entry name" value="PHD"/>
    <property type="match status" value="2"/>
</dbReference>
<feature type="domain" description="FHA" evidence="18">
    <location>
        <begin position="798"/>
        <end position="852"/>
    </location>
</feature>
<dbReference type="PROSITE" id="PS50006">
    <property type="entry name" value="FHA_DOMAIN"/>
    <property type="match status" value="1"/>
</dbReference>
<dbReference type="Pfam" id="PF16737">
    <property type="entry name" value="PHF12_MRG_bd"/>
    <property type="match status" value="1"/>
</dbReference>
<keyword evidence="12" id="KW-0539">Nucleus</keyword>
<dbReference type="GO" id="GO:0000122">
    <property type="term" value="P:negative regulation of transcription by RNA polymerase II"/>
    <property type="evidence" value="ECO:0007669"/>
    <property type="project" value="TreeGrafter"/>
</dbReference>
<dbReference type="SUPFAM" id="SSF57903">
    <property type="entry name" value="FYVE/PHD zinc finger"/>
    <property type="match status" value="2"/>
</dbReference>
<evidence type="ECO:0000256" key="3">
    <source>
        <dbReference type="ARBA" id="ARBA00022499"/>
    </source>
</evidence>
<feature type="domain" description="PHD-type" evidence="19">
    <location>
        <begin position="217"/>
        <end position="267"/>
    </location>
</feature>
<dbReference type="SUPFAM" id="SSF49879">
    <property type="entry name" value="SMAD/FHA domain"/>
    <property type="match status" value="1"/>
</dbReference>
<dbReference type="GO" id="GO:0003714">
    <property type="term" value="F:transcription corepressor activity"/>
    <property type="evidence" value="ECO:0007669"/>
    <property type="project" value="InterPro"/>
</dbReference>
<evidence type="ECO:0000256" key="8">
    <source>
        <dbReference type="ARBA" id="ARBA00022833"/>
    </source>
</evidence>
<dbReference type="CDD" id="cd15533">
    <property type="entry name" value="PHD1_PHF12"/>
    <property type="match status" value="1"/>
</dbReference>
<dbReference type="PANTHER" id="PTHR46309">
    <property type="entry name" value="PHD FINGER PROTEIN 12"/>
    <property type="match status" value="1"/>
</dbReference>
<feature type="region of interest" description="Disordered" evidence="17">
    <location>
        <begin position="628"/>
        <end position="663"/>
    </location>
</feature>
<feature type="region of interest" description="Disordered" evidence="17">
    <location>
        <begin position="880"/>
        <end position="914"/>
    </location>
</feature>
<sequence>MSNAELWDLDTSGGIMEQIQQLVAPPISSEGQRRSRRRREREVYRRPGRAVNHDCCDSCKEGGDLLCCDRCPAAFHLLCHDPPLSEESLPTGEWLCHKCKTTPQEKLAISSQGKGTTIIFQPRDDDCESTSSKSSGKSSRGKRQVHTTGTETESEHPLRTLVKAARYMNPMQFDVGKEISCNVPLPGSSKRMYGKAHRNQPKKQAHELDNGLVPLPAKTCFSCNKSCRVAPLVQCDYCPLLFHLDCLNPPLTSLPTGRWMCPNHVEHFLDSHLLKSQSLTERLKLWDRYTNLVDSHTIKLDFLNKVHRKHPMFRFKRKLPSRPTITVPPAIKHFYENPTVLLPDPPRPSPPSTNPITELPGNRGTYLASLEEQEEWLSSVVSMQGSIAKYLAQKQIQKSSDTLRLSDLTPIIGKPTASVAPVMQKESESNLPGLSLLSGDEQKSSPFMSSSSSSSSSSSTNTAIESPDCDTNCKQPTPTSGPLLNGDQKPSSAAIDSKYNGSSRTMDTPLRGAVSLLPSNLNNINTSGGNNFSTLNGDVDMEADIQPASSNNVHGYPFTARGRSNSMDSLPSPQTPGLWGDTENANINGGSKNIFNTLGKSTAVSKIFSGKSQTATVILPSKQSFLGSNAMNTQQNGQQPSSKAQSSSAPLTPGAISKSCTGSNNVRTSINTNKGNAINNIVSSSPTIANLNSMLQQWIEGNAVEGEFSKIDEQLMQILAWQRLQQLIPSSKASVQHSSSSTSVSAAVLNSSSVASGKKGLLNVYLSQQTATTEVRSRAVLCPLSGKGQAIPMPYRSLSLGTGADMNVKLGDYGFCNFISGHHATIFYDEMSRHFELLNYSEHGTTVDNVLYSCDFSDKPATTPQPSALVAAVREIISKGEGGNSSGKQPNSASRKSAVVSVDEDKSEDSKDMWDHINPRMSARAHEVSRPCGCKVSSSTLIGGSGAGWEGTALLHHGSYIKLGCLQFVFSIVDHAPEKLRKGNFSSISNSSTSPGITRVESPVATTLHQYNPQQDSCHQQQQLLQGHHHHQSVSSYSGPSTTGSKYSNMPLLSTSQYLHSQPQVQQANQQMSLLKTHLKLNAPP</sequence>
<feature type="compositionally biased region" description="Low complexity" evidence="17">
    <location>
        <begin position="449"/>
        <end position="459"/>
    </location>
</feature>
<accession>A0A433TGG1</accession>
<keyword evidence="6" id="KW-0677">Repeat</keyword>
<dbReference type="EMBL" id="RQTK01000378">
    <property type="protein sequence ID" value="RUS80687.1"/>
    <property type="molecule type" value="Genomic_DNA"/>
</dbReference>
<evidence type="ECO:0000256" key="5">
    <source>
        <dbReference type="ARBA" id="ARBA00022723"/>
    </source>
</evidence>
<evidence type="ECO:0000256" key="15">
    <source>
        <dbReference type="ARBA" id="ARBA00076589"/>
    </source>
</evidence>
<dbReference type="InterPro" id="IPR008984">
    <property type="entry name" value="SMAD_FHA_dom_sf"/>
</dbReference>
<dbReference type="PANTHER" id="PTHR46309:SF1">
    <property type="entry name" value="PHD FINGER PROTEIN 12"/>
    <property type="match status" value="1"/>
</dbReference>
<keyword evidence="11" id="KW-0804">Transcription</keyword>
<feature type="region of interest" description="Disordered" evidence="17">
    <location>
        <begin position="419"/>
        <end position="507"/>
    </location>
</feature>
<dbReference type="InterPro" id="IPR031966">
    <property type="entry name" value="PHF12_MRG-bd"/>
</dbReference>
<gene>
    <name evidence="20" type="ORF">EGW08_011553</name>
</gene>
<dbReference type="FunFam" id="3.30.40.10:FF:000154">
    <property type="entry name" value="PHD finger protein 12"/>
    <property type="match status" value="1"/>
</dbReference>
<keyword evidence="10" id="KW-0805">Transcription regulation</keyword>
<evidence type="ECO:0000256" key="1">
    <source>
        <dbReference type="ARBA" id="ARBA00004123"/>
    </source>
</evidence>
<evidence type="ECO:0000256" key="13">
    <source>
        <dbReference type="ARBA" id="ARBA00065785"/>
    </source>
</evidence>
<keyword evidence="3" id="KW-1017">Isopeptide bond</keyword>
<comment type="subunit">
    <text evidence="13">Component of SIN3 complexes. Interacts with SIN3A in a complex composed of HDAC1, SAP30 and SIN3A. Component of the SIN3B complex, which includes SIN3B, HDAC2 or HDAC1, PHF12 and MORF4L1; interacts directly with all subunits. Interacts with TLE5.</text>
</comment>
<dbReference type="Proteomes" id="UP000271974">
    <property type="component" value="Unassembled WGS sequence"/>
</dbReference>
<feature type="compositionally biased region" description="Low complexity" evidence="17">
    <location>
        <begin position="1015"/>
        <end position="1026"/>
    </location>
</feature>
<dbReference type="InterPro" id="IPR038098">
    <property type="entry name" value="PHF12_MRG-bd_sf"/>
</dbReference>
<protein>
    <recommendedName>
        <fullName evidence="14">PHD finger protein 12</fullName>
    </recommendedName>
    <alternativeName>
        <fullName evidence="15">PHD factor 1</fullName>
    </alternativeName>
</protein>
<feature type="compositionally biased region" description="Polar residues" evidence="17">
    <location>
        <begin position="472"/>
        <end position="482"/>
    </location>
</feature>
<dbReference type="PROSITE" id="PS50016">
    <property type="entry name" value="ZF_PHD_2"/>
    <property type="match status" value="2"/>
</dbReference>
<proteinExistence type="predicted"/>
<feature type="compositionally biased region" description="Polar residues" evidence="17">
    <location>
        <begin position="108"/>
        <end position="119"/>
    </location>
</feature>
<evidence type="ECO:0000256" key="11">
    <source>
        <dbReference type="ARBA" id="ARBA00023163"/>
    </source>
</evidence>
<evidence type="ECO:0000256" key="2">
    <source>
        <dbReference type="ARBA" id="ARBA00022491"/>
    </source>
</evidence>
<organism evidence="20 21">
    <name type="scientific">Elysia chlorotica</name>
    <name type="common">Eastern emerald elysia</name>
    <name type="synonym">Sea slug</name>
    <dbReference type="NCBI Taxonomy" id="188477"/>
    <lineage>
        <taxon>Eukaryota</taxon>
        <taxon>Metazoa</taxon>
        <taxon>Spiralia</taxon>
        <taxon>Lophotrochozoa</taxon>
        <taxon>Mollusca</taxon>
        <taxon>Gastropoda</taxon>
        <taxon>Heterobranchia</taxon>
        <taxon>Euthyneura</taxon>
        <taxon>Panpulmonata</taxon>
        <taxon>Sacoglossa</taxon>
        <taxon>Placobranchoidea</taxon>
        <taxon>Plakobranchidae</taxon>
        <taxon>Elysia</taxon>
    </lineage>
</organism>
<dbReference type="Gene3D" id="6.10.20.60">
    <property type="entry name" value="PHD finger protein 12"/>
    <property type="match status" value="1"/>
</dbReference>
<dbReference type="InterPro" id="IPR019787">
    <property type="entry name" value="Znf_PHD-finger"/>
</dbReference>
<dbReference type="Gene3D" id="3.30.40.10">
    <property type="entry name" value="Zinc/RING finger domain, C3HC4 (zinc finger)"/>
    <property type="match status" value="2"/>
</dbReference>
<feature type="region of interest" description="Disordered" evidence="17">
    <location>
        <begin position="340"/>
        <end position="361"/>
    </location>
</feature>
<dbReference type="OrthoDB" id="1919692at2759"/>
<evidence type="ECO:0000259" key="19">
    <source>
        <dbReference type="PROSITE" id="PS50016"/>
    </source>
</evidence>
<feature type="compositionally biased region" description="Polar residues" evidence="17">
    <location>
        <begin position="1039"/>
        <end position="1050"/>
    </location>
</feature>
<evidence type="ECO:0000313" key="20">
    <source>
        <dbReference type="EMBL" id="RUS80687.1"/>
    </source>
</evidence>
<evidence type="ECO:0000256" key="7">
    <source>
        <dbReference type="ARBA" id="ARBA00022771"/>
    </source>
</evidence>
<feature type="compositionally biased region" description="Polar residues" evidence="17">
    <location>
        <begin position="628"/>
        <end position="637"/>
    </location>
</feature>
<feature type="domain" description="PHD-type" evidence="19">
    <location>
        <begin position="53"/>
        <end position="102"/>
    </location>
</feature>
<dbReference type="InterPro" id="IPR000253">
    <property type="entry name" value="FHA_dom"/>
</dbReference>
<name>A0A433TGG1_ELYCH</name>
<reference evidence="20 21" key="1">
    <citation type="submission" date="2019-01" db="EMBL/GenBank/DDBJ databases">
        <title>A draft genome assembly of the solar-powered sea slug Elysia chlorotica.</title>
        <authorList>
            <person name="Cai H."/>
            <person name="Li Q."/>
            <person name="Fang X."/>
            <person name="Li J."/>
            <person name="Curtis N.E."/>
            <person name="Altenburger A."/>
            <person name="Shibata T."/>
            <person name="Feng M."/>
            <person name="Maeda T."/>
            <person name="Schwartz J.A."/>
            <person name="Shigenobu S."/>
            <person name="Lundholm N."/>
            <person name="Nishiyama T."/>
            <person name="Yang H."/>
            <person name="Hasebe M."/>
            <person name="Li S."/>
            <person name="Pierce S.K."/>
            <person name="Wang J."/>
        </authorList>
    </citation>
    <scope>NUCLEOTIDE SEQUENCE [LARGE SCALE GENOMIC DNA]</scope>
    <source>
        <strain evidence="20">EC2010</strain>
        <tissue evidence="20">Whole organism of an adult</tissue>
    </source>
</reference>
<feature type="compositionally biased region" description="Low complexity" evidence="17">
    <location>
        <begin position="638"/>
        <end position="650"/>
    </location>
</feature>
<keyword evidence="4" id="KW-0597">Phosphoprotein</keyword>
<comment type="subcellular location">
    <subcellularLocation>
        <location evidence="1">Nucleus</location>
    </subcellularLocation>
</comment>
<feature type="region of interest" description="Disordered" evidence="17">
    <location>
        <begin position="108"/>
        <end position="159"/>
    </location>
</feature>
<dbReference type="InterPro" id="IPR019786">
    <property type="entry name" value="Zinc_finger_PHD-type_CS"/>
</dbReference>